<dbReference type="KEGG" id="acz:Acaty_m0070"/>
<organism evidence="1 2">
    <name type="scientific">Acidithiobacillus caldus (strain ATCC 51756 / DSM 8584 / KU)</name>
    <dbReference type="NCBI Taxonomy" id="637389"/>
    <lineage>
        <taxon>Bacteria</taxon>
        <taxon>Pseudomonadati</taxon>
        <taxon>Pseudomonadota</taxon>
        <taxon>Acidithiobacillia</taxon>
        <taxon>Acidithiobacillales</taxon>
        <taxon>Acidithiobacillaceae</taxon>
        <taxon>Acidithiobacillus</taxon>
    </lineage>
</organism>
<name>A0A059ZYW3_ACICK</name>
<dbReference type="Proteomes" id="UP000005522">
    <property type="component" value="Plasmid megap mpAca1.1"/>
</dbReference>
<dbReference type="EMBL" id="CP005987">
    <property type="protein sequence ID" value="AIA56643.1"/>
    <property type="molecule type" value="Genomic_DNA"/>
</dbReference>
<geneLocation type="plasmid" evidence="2">
    <name>megaPlasmid mpAca1.1</name>
</geneLocation>
<evidence type="ECO:0000313" key="2">
    <source>
        <dbReference type="Proteomes" id="UP000005522"/>
    </source>
</evidence>
<evidence type="ECO:0000313" key="1">
    <source>
        <dbReference type="EMBL" id="AIA56643.1"/>
    </source>
</evidence>
<gene>
    <name evidence="1" type="ORF">Acaty_m0070</name>
</gene>
<reference evidence="1 2" key="1">
    <citation type="journal article" date="2009" name="J. Bacteriol.">
        <title>Draft genome sequence of the extremely acidophilic bacterium Acidithiobacillus caldus ATCC 51756 reveals metabolic versatility in the genus Acidithiobacillus.</title>
        <authorList>
            <person name="Valdes J."/>
            <person name="Quatrini R."/>
            <person name="Hallberg K."/>
            <person name="Dopson M."/>
            <person name="Valenzuela P.D."/>
            <person name="Holmes D.S."/>
        </authorList>
    </citation>
    <scope>NUCLEOTIDE SEQUENCE [LARGE SCALE GENOMIC DNA]</scope>
    <source>
        <strain evidence="2">ATCC 51756 / DSM 8584 / KU</strain>
        <plasmid evidence="2">megaPlasmid mpAca1.1</plasmid>
    </source>
</reference>
<dbReference type="AlphaFoldDB" id="A0A059ZYW3"/>
<sequence>MRHLPFVQSTERTNVTDDLLGATAGKVKGSERFDLLGNSKIGSTIEVETVNDAVEDVGLHEDVSCRCRSRAEGTKNPLCATKTSTISLWRAM</sequence>
<proteinExistence type="predicted"/>
<dbReference type="HOGENOM" id="CLU_2406592_0_0_6"/>
<protein>
    <submittedName>
        <fullName evidence="1">Uncharacterized protein</fullName>
    </submittedName>
</protein>
<accession>A0A059ZYW3</accession>
<keyword evidence="1" id="KW-0614">Plasmid</keyword>